<dbReference type="OrthoDB" id="844215at2"/>
<organism evidence="1 2">
    <name type="scientific">Hymenobacter roseosalivarius DSM 11622</name>
    <dbReference type="NCBI Taxonomy" id="645990"/>
    <lineage>
        <taxon>Bacteria</taxon>
        <taxon>Pseudomonadati</taxon>
        <taxon>Bacteroidota</taxon>
        <taxon>Cytophagia</taxon>
        <taxon>Cytophagales</taxon>
        <taxon>Hymenobacteraceae</taxon>
        <taxon>Hymenobacter</taxon>
    </lineage>
</organism>
<accession>A0A1W1VB28</accession>
<sequence>MSTSEFARRKAQSVPRMAVQLPRLRLAGLDYSALAREGALVAGLLELRDPRLQVTNNANYPQPARASTVTPEQLRQLPFRLDIALARIINFNFRSAEIVKGGSEPGIFNLTRFNASITHLTNDAAVAAARPSIGRVSGYLEDKCLVEGVFRFNLRDPQGGHSFVGSFGPVPFAILNPVSEPAAFIRFDKGRVERILCNVQFTKQGANGMVWARYSDLKVSMLKKKPGPDKKNILTRVGSLLTNALLVRDNNPRKPNQSLEPGQVKIDRDLRYSVFRVWRVAVVDGMLSSFGVPEVIADKVE</sequence>
<dbReference type="Proteomes" id="UP000192266">
    <property type="component" value="Unassembled WGS sequence"/>
</dbReference>
<evidence type="ECO:0000313" key="2">
    <source>
        <dbReference type="Proteomes" id="UP000192266"/>
    </source>
</evidence>
<evidence type="ECO:0000313" key="1">
    <source>
        <dbReference type="EMBL" id="SMB90184.1"/>
    </source>
</evidence>
<name>A0A1W1VB28_9BACT</name>
<dbReference type="AlphaFoldDB" id="A0A1W1VB28"/>
<dbReference type="RefSeq" id="WP_084444485.1">
    <property type="nucleotide sequence ID" value="NZ_FWWW01000053.1"/>
</dbReference>
<gene>
    <name evidence="1" type="ORF">SAMN00120144_3293</name>
</gene>
<reference evidence="1 2" key="1">
    <citation type="submission" date="2017-04" db="EMBL/GenBank/DDBJ databases">
        <authorList>
            <person name="Afonso C.L."/>
            <person name="Miller P.J."/>
            <person name="Scott M.A."/>
            <person name="Spackman E."/>
            <person name="Goraichik I."/>
            <person name="Dimitrov K.M."/>
            <person name="Suarez D.L."/>
            <person name="Swayne D.E."/>
        </authorList>
    </citation>
    <scope>NUCLEOTIDE SEQUENCE [LARGE SCALE GENOMIC DNA]</scope>
    <source>
        <strain evidence="1 2">DSM 11622</strain>
    </source>
</reference>
<dbReference type="EMBL" id="FWWW01000053">
    <property type="protein sequence ID" value="SMB90184.1"/>
    <property type="molecule type" value="Genomic_DNA"/>
</dbReference>
<keyword evidence="2" id="KW-1185">Reference proteome</keyword>
<dbReference type="STRING" id="645990.SAMN00120144_3293"/>
<proteinExistence type="predicted"/>
<protein>
    <submittedName>
        <fullName evidence="1">Uncharacterized protein</fullName>
    </submittedName>
</protein>